<gene>
    <name evidence="1" type="ORF">D3H35_10005</name>
</gene>
<dbReference type="Proteomes" id="UP000266340">
    <property type="component" value="Unassembled WGS sequence"/>
</dbReference>
<evidence type="ECO:0000313" key="2">
    <source>
        <dbReference type="Proteomes" id="UP000266340"/>
    </source>
</evidence>
<proteinExistence type="predicted"/>
<organism evidence="1 2">
    <name type="scientific">Cohnella faecalis</name>
    <dbReference type="NCBI Taxonomy" id="2315694"/>
    <lineage>
        <taxon>Bacteria</taxon>
        <taxon>Bacillati</taxon>
        <taxon>Bacillota</taxon>
        <taxon>Bacilli</taxon>
        <taxon>Bacillales</taxon>
        <taxon>Paenibacillaceae</taxon>
        <taxon>Cohnella</taxon>
    </lineage>
</organism>
<protein>
    <submittedName>
        <fullName evidence="1">Uncharacterized protein</fullName>
    </submittedName>
</protein>
<dbReference type="EMBL" id="QXJM01000031">
    <property type="protein sequence ID" value="RIE03734.1"/>
    <property type="molecule type" value="Genomic_DNA"/>
</dbReference>
<sequence>MQDVLLQVAPVVLLDEFRIRFEHSAKLVGIETIRERNEQAVLNERFIAKSGKIDELHCPIAVVDRFRA</sequence>
<evidence type="ECO:0000313" key="1">
    <source>
        <dbReference type="EMBL" id="RIE03734.1"/>
    </source>
</evidence>
<accession>A0A398CXM2</accession>
<keyword evidence="2" id="KW-1185">Reference proteome</keyword>
<reference evidence="1 2" key="1">
    <citation type="submission" date="2018-09" db="EMBL/GenBank/DDBJ databases">
        <title>Cohnella cavernae sp. nov., isolated from a karst cave.</title>
        <authorList>
            <person name="Zhu H."/>
        </authorList>
    </citation>
    <scope>NUCLEOTIDE SEQUENCE [LARGE SCALE GENOMIC DNA]</scope>
    <source>
        <strain evidence="1 2">K2E09-144</strain>
    </source>
</reference>
<name>A0A398CXM2_9BACL</name>
<comment type="caution">
    <text evidence="1">The sequence shown here is derived from an EMBL/GenBank/DDBJ whole genome shotgun (WGS) entry which is preliminary data.</text>
</comment>
<dbReference type="AlphaFoldDB" id="A0A398CXM2"/>